<gene>
    <name evidence="15" type="primary">hisI</name>
    <name evidence="15" type="synonym">hisIE</name>
    <name evidence="17" type="ORF">C7K55_07745</name>
</gene>
<dbReference type="InterPro" id="IPR021130">
    <property type="entry name" value="PRib-ATP_PPHydrolase-like"/>
</dbReference>
<feature type="region of interest" description="Phosphoribosyl-ATP pyrophosphohydrolase" evidence="15">
    <location>
        <begin position="145"/>
        <end position="238"/>
    </location>
</feature>
<dbReference type="HAMAP" id="MF_01021">
    <property type="entry name" value="HisI"/>
    <property type="match status" value="1"/>
</dbReference>
<keyword evidence="9 15" id="KW-0028">Amino-acid biosynthesis</keyword>
<evidence type="ECO:0000313" key="18">
    <source>
        <dbReference type="Proteomes" id="UP000243002"/>
    </source>
</evidence>
<keyword evidence="12 15" id="KW-0067">ATP-binding</keyword>
<dbReference type="PANTHER" id="PTHR42945">
    <property type="entry name" value="HISTIDINE BIOSYNTHESIS BIFUNCTIONAL PROTEIN"/>
    <property type="match status" value="1"/>
</dbReference>
<evidence type="ECO:0000256" key="9">
    <source>
        <dbReference type="ARBA" id="ARBA00022605"/>
    </source>
</evidence>
<keyword evidence="8 15" id="KW-0963">Cytoplasm</keyword>
<dbReference type="GO" id="GO:0005524">
    <property type="term" value="F:ATP binding"/>
    <property type="evidence" value="ECO:0007669"/>
    <property type="project" value="UniProtKB-KW"/>
</dbReference>
<dbReference type="Gene3D" id="3.10.20.810">
    <property type="entry name" value="Phosphoribosyl-AMP cyclohydrolase"/>
    <property type="match status" value="1"/>
</dbReference>
<dbReference type="Pfam" id="PF01503">
    <property type="entry name" value="PRA-PH"/>
    <property type="match status" value="1"/>
</dbReference>
<dbReference type="SUPFAM" id="SSF101386">
    <property type="entry name" value="all-alpha NTP pyrophosphatases"/>
    <property type="match status" value="1"/>
</dbReference>
<dbReference type="GO" id="GO:0004636">
    <property type="term" value="F:phosphoribosyl-ATP diphosphatase activity"/>
    <property type="evidence" value="ECO:0007669"/>
    <property type="project" value="UniProtKB-UniRule"/>
</dbReference>
<dbReference type="GO" id="GO:0005737">
    <property type="term" value="C:cytoplasm"/>
    <property type="evidence" value="ECO:0007669"/>
    <property type="project" value="UniProtKB-SubCell"/>
</dbReference>
<accession>A0A2P7MVH4</accession>
<keyword evidence="13 15" id="KW-0368">Histidine biosynthesis</keyword>
<keyword evidence="18" id="KW-1185">Reference proteome</keyword>
<evidence type="ECO:0000256" key="2">
    <source>
        <dbReference type="ARBA" id="ARBA00001460"/>
    </source>
</evidence>
<dbReference type="UniPathway" id="UPA00031">
    <property type="reaction ID" value="UER00007"/>
</dbReference>
<evidence type="ECO:0000256" key="3">
    <source>
        <dbReference type="ARBA" id="ARBA00004496"/>
    </source>
</evidence>
<dbReference type="InterPro" id="IPR038019">
    <property type="entry name" value="PRib_AMP_CycHydrolase_sf"/>
</dbReference>
<evidence type="ECO:0000256" key="13">
    <source>
        <dbReference type="ARBA" id="ARBA00023102"/>
    </source>
</evidence>
<feature type="region of interest" description="Phosphoribosyl-AMP cyclohydrolase" evidence="15">
    <location>
        <begin position="1"/>
        <end position="144"/>
    </location>
</feature>
<keyword evidence="11 15" id="KW-0378">Hydrolase</keyword>
<feature type="domain" description="Phosphoribosyl-AMP cyclohydrolase" evidence="16">
    <location>
        <begin position="50"/>
        <end position="124"/>
    </location>
</feature>
<comment type="catalytic activity">
    <reaction evidence="2 15">
        <text>1-(5-phospho-beta-D-ribosyl)-ATP + H2O = 1-(5-phospho-beta-D-ribosyl)-5'-AMP + diphosphate + H(+)</text>
        <dbReference type="Rhea" id="RHEA:22828"/>
        <dbReference type="ChEBI" id="CHEBI:15377"/>
        <dbReference type="ChEBI" id="CHEBI:15378"/>
        <dbReference type="ChEBI" id="CHEBI:33019"/>
        <dbReference type="ChEBI" id="CHEBI:59457"/>
        <dbReference type="ChEBI" id="CHEBI:73183"/>
        <dbReference type="EC" id="3.6.1.31"/>
    </reaction>
</comment>
<evidence type="ECO:0000256" key="8">
    <source>
        <dbReference type="ARBA" id="ARBA00022490"/>
    </source>
</evidence>
<keyword evidence="10 15" id="KW-0547">Nucleotide-binding</keyword>
<evidence type="ECO:0000256" key="1">
    <source>
        <dbReference type="ARBA" id="ARBA00000024"/>
    </source>
</evidence>
<comment type="catalytic activity">
    <reaction evidence="1 15">
        <text>1-(5-phospho-beta-D-ribosyl)-5'-AMP + H2O = 1-(5-phospho-beta-D-ribosyl)-5-[(5-phospho-beta-D-ribosylamino)methylideneamino]imidazole-4-carboxamide</text>
        <dbReference type="Rhea" id="RHEA:20049"/>
        <dbReference type="ChEBI" id="CHEBI:15377"/>
        <dbReference type="ChEBI" id="CHEBI:58435"/>
        <dbReference type="ChEBI" id="CHEBI:59457"/>
        <dbReference type="EC" id="3.5.4.19"/>
    </reaction>
</comment>
<comment type="caution">
    <text evidence="17">The sequence shown here is derived from an EMBL/GenBank/DDBJ whole genome shotgun (WGS) entry which is preliminary data.</text>
</comment>
<dbReference type="GO" id="GO:0000105">
    <property type="term" value="P:L-histidine biosynthetic process"/>
    <property type="evidence" value="ECO:0007669"/>
    <property type="project" value="UniProtKB-UniRule"/>
</dbReference>
<dbReference type="HAMAP" id="MF_01020">
    <property type="entry name" value="HisE"/>
    <property type="match status" value="1"/>
</dbReference>
<evidence type="ECO:0000256" key="12">
    <source>
        <dbReference type="ARBA" id="ARBA00022840"/>
    </source>
</evidence>
<dbReference type="InterPro" id="IPR026660">
    <property type="entry name" value="PRA-CH"/>
</dbReference>
<name>A0A2P7MVH4_9CYAN</name>
<comment type="pathway">
    <text evidence="5 15">Amino-acid biosynthesis; L-histidine biosynthesis; L-histidine from 5-phospho-alpha-D-ribose 1-diphosphate: step 2/9.</text>
</comment>
<dbReference type="FunFam" id="3.10.20.810:FF:000001">
    <property type="entry name" value="Histidine biosynthesis bifunctional protein HisIE"/>
    <property type="match status" value="1"/>
</dbReference>
<evidence type="ECO:0000256" key="7">
    <source>
        <dbReference type="ARBA" id="ARBA00008299"/>
    </source>
</evidence>
<evidence type="ECO:0000313" key="17">
    <source>
        <dbReference type="EMBL" id="PSJ05217.1"/>
    </source>
</evidence>
<keyword evidence="14 15" id="KW-0511">Multifunctional enzyme</keyword>
<dbReference type="AlphaFoldDB" id="A0A2P7MVH4"/>
<dbReference type="Gene3D" id="1.10.287.1080">
    <property type="entry name" value="MazG-like"/>
    <property type="match status" value="1"/>
</dbReference>
<dbReference type="EMBL" id="PXXO01000007">
    <property type="protein sequence ID" value="PSJ05217.1"/>
    <property type="molecule type" value="Genomic_DNA"/>
</dbReference>
<evidence type="ECO:0000256" key="5">
    <source>
        <dbReference type="ARBA" id="ARBA00005204"/>
    </source>
</evidence>
<dbReference type="SUPFAM" id="SSF141734">
    <property type="entry name" value="HisI-like"/>
    <property type="match status" value="1"/>
</dbReference>
<proteinExistence type="inferred from homology"/>
<dbReference type="InterPro" id="IPR008179">
    <property type="entry name" value="HisE"/>
</dbReference>
<comment type="similarity">
    <text evidence="7 15">In the N-terminal section; belongs to the PRA-CH family.</text>
</comment>
<comment type="similarity">
    <text evidence="6 15">In the C-terminal section; belongs to the PRA-PH family.</text>
</comment>
<evidence type="ECO:0000256" key="15">
    <source>
        <dbReference type="HAMAP-Rule" id="MF_01019"/>
    </source>
</evidence>
<dbReference type="Pfam" id="PF01502">
    <property type="entry name" value="PRA-CH"/>
    <property type="match status" value="1"/>
</dbReference>
<dbReference type="NCBIfam" id="NF000768">
    <property type="entry name" value="PRK00051.1"/>
    <property type="match status" value="1"/>
</dbReference>
<evidence type="ECO:0000256" key="10">
    <source>
        <dbReference type="ARBA" id="ARBA00022741"/>
    </source>
</evidence>
<comment type="subcellular location">
    <subcellularLocation>
        <location evidence="3 15">Cytoplasm</location>
    </subcellularLocation>
</comment>
<dbReference type="CDD" id="cd11534">
    <property type="entry name" value="NTP-PPase_HisIE_like"/>
    <property type="match status" value="1"/>
</dbReference>
<dbReference type="NCBIfam" id="TIGR03188">
    <property type="entry name" value="histidine_hisI"/>
    <property type="match status" value="1"/>
</dbReference>
<dbReference type="NCBIfam" id="NF002747">
    <property type="entry name" value="PRK02759.1"/>
    <property type="match status" value="1"/>
</dbReference>
<dbReference type="HAMAP" id="MF_01019">
    <property type="entry name" value="HisIE"/>
    <property type="match status" value="1"/>
</dbReference>
<evidence type="ECO:0000256" key="4">
    <source>
        <dbReference type="ARBA" id="ARBA00005169"/>
    </source>
</evidence>
<dbReference type="PANTHER" id="PTHR42945:SF1">
    <property type="entry name" value="HISTIDINE BIOSYNTHESIS BIFUNCTIONAL PROTEIN HIS7"/>
    <property type="match status" value="1"/>
</dbReference>
<organism evidence="17 18">
    <name type="scientific">Cyanobium usitatum str. Tous</name>
    <dbReference type="NCBI Taxonomy" id="2116684"/>
    <lineage>
        <taxon>Bacteria</taxon>
        <taxon>Bacillati</taxon>
        <taxon>Cyanobacteriota</taxon>
        <taxon>Cyanophyceae</taxon>
        <taxon>Synechococcales</taxon>
        <taxon>Prochlorococcaceae</taxon>
        <taxon>Cyanobium</taxon>
    </lineage>
</organism>
<dbReference type="EC" id="3.5.4.19" evidence="15"/>
<dbReference type="GO" id="GO:0004635">
    <property type="term" value="F:phosphoribosyl-AMP cyclohydrolase activity"/>
    <property type="evidence" value="ECO:0007669"/>
    <property type="project" value="UniProtKB-UniRule"/>
</dbReference>
<dbReference type="InterPro" id="IPR023019">
    <property type="entry name" value="His_synth_HisIE"/>
</dbReference>
<evidence type="ECO:0000256" key="6">
    <source>
        <dbReference type="ARBA" id="ARBA00007731"/>
    </source>
</evidence>
<reference evidence="17 18" key="1">
    <citation type="journal article" date="2018" name="Environ. Microbiol.">
        <title>Ecological and genomic features of two widespread freshwater picocyanobacteria.</title>
        <authorList>
            <person name="Cabello-Yeves P.J."/>
            <person name="Picazo A."/>
            <person name="Camacho A."/>
            <person name="Callieri C."/>
            <person name="Rosselli R."/>
            <person name="Roda-Garcia J.J."/>
            <person name="Coutinho F.H."/>
            <person name="Rodriguez-Valera F."/>
        </authorList>
    </citation>
    <scope>NUCLEOTIDE SEQUENCE [LARGE SCALE GENOMIC DNA]</scope>
    <source>
        <strain evidence="17 18">Tous</strain>
    </source>
</reference>
<protein>
    <recommendedName>
        <fullName evidence="15">Histidine biosynthesis bifunctional protein HisIE</fullName>
    </recommendedName>
    <domain>
        <recommendedName>
            <fullName evidence="15">Phosphoribosyl-AMP cyclohydrolase</fullName>
            <shortName evidence="15">PRA-CH</shortName>
            <ecNumber evidence="15">3.5.4.19</ecNumber>
        </recommendedName>
    </domain>
    <domain>
        <recommendedName>
            <fullName evidence="15">Phosphoribosyl-ATP pyrophosphatase</fullName>
            <shortName evidence="15">PRA-PH</shortName>
            <ecNumber evidence="15">3.6.1.31</ecNumber>
        </recommendedName>
    </domain>
</protein>
<evidence type="ECO:0000256" key="11">
    <source>
        <dbReference type="ARBA" id="ARBA00022801"/>
    </source>
</evidence>
<evidence type="ECO:0000259" key="16">
    <source>
        <dbReference type="Pfam" id="PF01502"/>
    </source>
</evidence>
<dbReference type="OrthoDB" id="9795769at2"/>
<evidence type="ECO:0000256" key="14">
    <source>
        <dbReference type="ARBA" id="ARBA00023268"/>
    </source>
</evidence>
<comment type="pathway">
    <text evidence="4 15">Amino-acid biosynthesis; L-histidine biosynthesis; L-histidine from 5-phospho-alpha-D-ribose 1-diphosphate: step 3/9.</text>
</comment>
<dbReference type="RefSeq" id="WP_106502842.1">
    <property type="nucleotide sequence ID" value="NZ_PXXO01000007.1"/>
</dbReference>
<sequence length="238" mass="25987">MGEDRDSSSARALSAVFQPPDPQFIGALRFNEAGLIPAVAQDWLDGAVLMVAWMNQQAIERTLASGEVHYWSRSRQELWHKGATSGHIQQLKGLRYDCDADVLLLSIEQSGDVACHTGARSCFYDNGPEPTAGGPLAAQPPADVCTELMRVIEGRRDLPEPGSYTNKLLEGGDNRILKKIGEESAEFVMACKDDNADEIAAEAADIVFHLQVALAHHGVSWRQVQQVLAARRGAPRRD</sequence>
<dbReference type="InterPro" id="IPR002496">
    <property type="entry name" value="PRib_AMP_CycHydrolase_dom"/>
</dbReference>
<dbReference type="EC" id="3.6.1.31" evidence="15"/>
<dbReference type="Proteomes" id="UP000243002">
    <property type="component" value="Unassembled WGS sequence"/>
</dbReference>